<dbReference type="EMBL" id="MU006319">
    <property type="protein sequence ID" value="KAF2848218.1"/>
    <property type="molecule type" value="Genomic_DNA"/>
</dbReference>
<protein>
    <submittedName>
        <fullName evidence="2">Uncharacterized protein</fullName>
    </submittedName>
</protein>
<name>A0A6A7B1I5_9PLEO</name>
<reference evidence="2" key="1">
    <citation type="submission" date="2020-01" db="EMBL/GenBank/DDBJ databases">
        <authorList>
            <consortium name="DOE Joint Genome Institute"/>
            <person name="Haridas S."/>
            <person name="Albert R."/>
            <person name="Binder M."/>
            <person name="Bloem J."/>
            <person name="Labutti K."/>
            <person name="Salamov A."/>
            <person name="Andreopoulos B."/>
            <person name="Baker S.E."/>
            <person name="Barry K."/>
            <person name="Bills G."/>
            <person name="Bluhm B.H."/>
            <person name="Cannon C."/>
            <person name="Castanera R."/>
            <person name="Culley D.E."/>
            <person name="Daum C."/>
            <person name="Ezra D."/>
            <person name="Gonzalez J.B."/>
            <person name="Henrissat B."/>
            <person name="Kuo A."/>
            <person name="Liang C."/>
            <person name="Lipzen A."/>
            <person name="Lutzoni F."/>
            <person name="Magnuson J."/>
            <person name="Mondo S."/>
            <person name="Nolan M."/>
            <person name="Ohm R."/>
            <person name="Pangilinan J."/>
            <person name="Park H.-J."/>
            <person name="Ramirez L."/>
            <person name="Alfaro M."/>
            <person name="Sun H."/>
            <person name="Tritt A."/>
            <person name="Yoshinaga Y."/>
            <person name="Zwiers L.-H."/>
            <person name="Turgeon B.G."/>
            <person name="Goodwin S.B."/>
            <person name="Spatafora J.W."/>
            <person name="Crous P.W."/>
            <person name="Grigoriev I.V."/>
        </authorList>
    </citation>
    <scope>NUCLEOTIDE SEQUENCE</scope>
    <source>
        <strain evidence="2">IPT5</strain>
    </source>
</reference>
<dbReference type="AlphaFoldDB" id="A0A6A7B1I5"/>
<feature type="region of interest" description="Disordered" evidence="1">
    <location>
        <begin position="42"/>
        <end position="98"/>
    </location>
</feature>
<proteinExistence type="predicted"/>
<feature type="compositionally biased region" description="Polar residues" evidence="1">
    <location>
        <begin position="57"/>
        <end position="69"/>
    </location>
</feature>
<evidence type="ECO:0000256" key="1">
    <source>
        <dbReference type="SAM" id="MobiDB-lite"/>
    </source>
</evidence>
<evidence type="ECO:0000313" key="2">
    <source>
        <dbReference type="EMBL" id="KAF2848218.1"/>
    </source>
</evidence>
<accession>A0A6A7B1I5</accession>
<sequence>MSKVLISGFGALHYLHNFKNPTLLLTYSHPLLIQKPQCTQPSCTAHALDPEQPPPTANYSPTNLATKPATNRRHSAYPITVPPSRASPKPHTTRSRRA</sequence>
<keyword evidence="3" id="KW-1185">Reference proteome</keyword>
<gene>
    <name evidence="2" type="ORF">T440DRAFT_470328</name>
</gene>
<evidence type="ECO:0000313" key="3">
    <source>
        <dbReference type="Proteomes" id="UP000799423"/>
    </source>
</evidence>
<organism evidence="2 3">
    <name type="scientific">Plenodomus tracheiphilus IPT5</name>
    <dbReference type="NCBI Taxonomy" id="1408161"/>
    <lineage>
        <taxon>Eukaryota</taxon>
        <taxon>Fungi</taxon>
        <taxon>Dikarya</taxon>
        <taxon>Ascomycota</taxon>
        <taxon>Pezizomycotina</taxon>
        <taxon>Dothideomycetes</taxon>
        <taxon>Pleosporomycetidae</taxon>
        <taxon>Pleosporales</taxon>
        <taxon>Pleosporineae</taxon>
        <taxon>Leptosphaeriaceae</taxon>
        <taxon>Plenodomus</taxon>
    </lineage>
</organism>
<dbReference type="Proteomes" id="UP000799423">
    <property type="component" value="Unassembled WGS sequence"/>
</dbReference>